<dbReference type="SUPFAM" id="SSF52402">
    <property type="entry name" value="Adenine nucleotide alpha hydrolases-like"/>
    <property type="match status" value="1"/>
</dbReference>
<dbReference type="InterPro" id="IPR014729">
    <property type="entry name" value="Rossmann-like_a/b/a_fold"/>
</dbReference>
<dbReference type="PIRSF" id="PIRSF006276">
    <property type="entry name" value="UspA"/>
    <property type="match status" value="1"/>
</dbReference>
<keyword evidence="4" id="KW-1185">Reference proteome</keyword>
<evidence type="ECO:0000313" key="3">
    <source>
        <dbReference type="EMBL" id="WAL58406.1"/>
    </source>
</evidence>
<sequence>MFHKILVAIDASERSQAVFDKALDLAKATAANLMILHVLSGEEEGSPTLSLIGLEYYPMLASEMTELHRKQWTDYENRCLELLRSYAKQANAAGVTAEFTQNPGSPGRTICQIARAWQADLIVMGRRGHSGVNELLLGSVSNYVLHHAPCSVLTVQGLIPADLTATAERSAPVESETVEF</sequence>
<dbReference type="AlphaFoldDB" id="A0A9E8ZH32"/>
<dbReference type="Proteomes" id="UP001163152">
    <property type="component" value="Chromosome"/>
</dbReference>
<evidence type="ECO:0000256" key="1">
    <source>
        <dbReference type="ARBA" id="ARBA00008791"/>
    </source>
</evidence>
<dbReference type="PANTHER" id="PTHR46268">
    <property type="entry name" value="STRESS RESPONSE PROTEIN NHAX"/>
    <property type="match status" value="1"/>
</dbReference>
<evidence type="ECO:0000259" key="2">
    <source>
        <dbReference type="Pfam" id="PF00582"/>
    </source>
</evidence>
<dbReference type="PRINTS" id="PR01438">
    <property type="entry name" value="UNVRSLSTRESS"/>
</dbReference>
<name>A0A9E8ZH32_9CYAN</name>
<dbReference type="KEGG" id="tsin:OXH18_14570"/>
<dbReference type="Gene3D" id="3.40.50.620">
    <property type="entry name" value="HUPs"/>
    <property type="match status" value="1"/>
</dbReference>
<reference evidence="3" key="1">
    <citation type="submission" date="2022-12" db="EMBL/GenBank/DDBJ databases">
        <title>Polyphasic identification of a Novel Hot-Spring Cyanobacterium Ocullathermofonsia sinensis gen nov. sp. nov. and Genomic Insights on its Adaptations to the Thermal Habitat.</title>
        <authorList>
            <person name="Daroch M."/>
            <person name="Tang J."/>
            <person name="Jiang Y."/>
        </authorList>
    </citation>
    <scope>NUCLEOTIDE SEQUENCE</scope>
    <source>
        <strain evidence="3">PKUAC-SCTA174</strain>
    </source>
</reference>
<accession>A0A9E8ZH32</accession>
<dbReference type="Pfam" id="PF00582">
    <property type="entry name" value="Usp"/>
    <property type="match status" value="1"/>
</dbReference>
<dbReference type="CDD" id="cd00293">
    <property type="entry name" value="USP-like"/>
    <property type="match status" value="1"/>
</dbReference>
<comment type="similarity">
    <text evidence="1">Belongs to the universal stress protein A family.</text>
</comment>
<dbReference type="RefSeq" id="WP_268607821.1">
    <property type="nucleotide sequence ID" value="NZ_CP113797.1"/>
</dbReference>
<dbReference type="InterPro" id="IPR006015">
    <property type="entry name" value="Universal_stress_UspA"/>
</dbReference>
<gene>
    <name evidence="3" type="ORF">OXH18_14570</name>
</gene>
<dbReference type="InterPro" id="IPR006016">
    <property type="entry name" value="UspA"/>
</dbReference>
<organism evidence="3 4">
    <name type="scientific">Thermocoleostomius sinensis A174</name>
    <dbReference type="NCBI Taxonomy" id="2016057"/>
    <lineage>
        <taxon>Bacteria</taxon>
        <taxon>Bacillati</taxon>
        <taxon>Cyanobacteriota</taxon>
        <taxon>Cyanophyceae</taxon>
        <taxon>Oculatellales</taxon>
        <taxon>Oculatellaceae</taxon>
        <taxon>Thermocoleostomius</taxon>
    </lineage>
</organism>
<evidence type="ECO:0000313" key="4">
    <source>
        <dbReference type="Proteomes" id="UP001163152"/>
    </source>
</evidence>
<proteinExistence type="inferred from homology"/>
<dbReference type="EMBL" id="CP113797">
    <property type="protein sequence ID" value="WAL58406.1"/>
    <property type="molecule type" value="Genomic_DNA"/>
</dbReference>
<feature type="domain" description="UspA" evidence="2">
    <location>
        <begin position="1"/>
        <end position="155"/>
    </location>
</feature>
<dbReference type="PANTHER" id="PTHR46268:SF8">
    <property type="entry name" value="UNIVERSAL STRESS PROTEIN SLL1388"/>
    <property type="match status" value="1"/>
</dbReference>
<protein>
    <submittedName>
        <fullName evidence="3">Universal stress protein</fullName>
    </submittedName>
</protein>